<protein>
    <submittedName>
        <fullName evidence="1">Uncharacterized protein</fullName>
    </submittedName>
</protein>
<accession>A0AC61RPC9</accession>
<reference evidence="1" key="1">
    <citation type="submission" date="2019-04" db="EMBL/GenBank/DDBJ databases">
        <title>Microbes associate with the intestines of laboratory mice.</title>
        <authorList>
            <person name="Navarre W."/>
            <person name="Wong E."/>
            <person name="Huang K."/>
            <person name="Tropini C."/>
            <person name="Ng K."/>
            <person name="Yu B."/>
        </authorList>
    </citation>
    <scope>NUCLEOTIDE SEQUENCE</scope>
    <source>
        <strain evidence="1">NM01_1-7b</strain>
    </source>
</reference>
<sequence>MNFQYNYNLHGSDRKPLVEAISQILDKPAVYQGAPSFSYTVGDYTVDKNGVLSYGSNIHPDYAAVLINDLQERGFVAEQAATDNPTEESAADEVLAGEARDTLAENTATEVAMNEATLETAADENVSDATSNTDAPGKLTIEIPDTGFTPEMRENLKKIVASKATLLKQTLETDDLSIVELDGKISFPWFTLHSIDGEADAYNRLIAAICKMAKTQKRVTAVEKPIENAKFTMRLFLIRLGFIGDEYKTARKILLRNLTGNSSWKSGHRPERNENAAIPPNPAEAALVAAQELTIPPEEADAAGYGTQEEDAGGETYGK</sequence>
<dbReference type="Proteomes" id="UP000304953">
    <property type="component" value="Unassembled WGS sequence"/>
</dbReference>
<evidence type="ECO:0000313" key="1">
    <source>
        <dbReference type="EMBL" id="TGY90857.1"/>
    </source>
</evidence>
<keyword evidence="2" id="KW-1185">Reference proteome</keyword>
<organism evidence="1 2">
    <name type="scientific">Petralouisia muris</name>
    <dbReference type="NCBI Taxonomy" id="3032872"/>
    <lineage>
        <taxon>Bacteria</taxon>
        <taxon>Bacillati</taxon>
        <taxon>Bacillota</taxon>
        <taxon>Clostridia</taxon>
        <taxon>Lachnospirales</taxon>
        <taxon>Lachnospiraceae</taxon>
        <taxon>Petralouisia</taxon>
    </lineage>
</organism>
<comment type="caution">
    <text evidence="1">The sequence shown here is derived from an EMBL/GenBank/DDBJ whole genome shotgun (WGS) entry which is preliminary data.</text>
</comment>
<gene>
    <name evidence="1" type="ORF">E5329_24050</name>
</gene>
<name>A0AC61RPC9_9FIRM</name>
<proteinExistence type="predicted"/>
<dbReference type="EMBL" id="SRYA01000081">
    <property type="protein sequence ID" value="TGY90857.1"/>
    <property type="molecule type" value="Genomic_DNA"/>
</dbReference>
<evidence type="ECO:0000313" key="2">
    <source>
        <dbReference type="Proteomes" id="UP000304953"/>
    </source>
</evidence>